<keyword evidence="1" id="KW-0812">Transmembrane</keyword>
<proteinExistence type="predicted"/>
<reference evidence="2" key="1">
    <citation type="submission" date="2021-01" db="EMBL/GenBank/DDBJ databases">
        <authorList>
            <person name="Corre E."/>
            <person name="Pelletier E."/>
            <person name="Niang G."/>
            <person name="Scheremetjew M."/>
            <person name="Finn R."/>
            <person name="Kale V."/>
            <person name="Holt S."/>
            <person name="Cochrane G."/>
            <person name="Meng A."/>
            <person name="Brown T."/>
            <person name="Cohen L."/>
        </authorList>
    </citation>
    <scope>NUCLEOTIDE SEQUENCE</scope>
    <source>
        <strain evidence="2">GSO104</strain>
    </source>
</reference>
<feature type="transmembrane region" description="Helical" evidence="1">
    <location>
        <begin position="21"/>
        <end position="39"/>
    </location>
</feature>
<accession>A0A6V2LGA0</accession>
<keyword evidence="1" id="KW-0472">Membrane</keyword>
<gene>
    <name evidence="2" type="ORF">DBRI00130_LOCUS32783</name>
</gene>
<sequence>MTTMMHKKSRKQSQKTKTMQLLFASIIVIHLIFFNIILLKDNVTSTGATLHSSLSPPLLSPPLSSSFPNKKKSVLVIAISPNSHLRYAATWSILQCFASEFDKIIIASPKPYKLSPEFQIFIQKVHDRMPEIGSSLEVHYFKNLRYDFGLWCDALTNDLDNGVTSILQKKSNESSYIGGRSEYDQFMLINDSMMAVKKSNEFLDALEKRNADLISLSYWGNNVDRNDGFWVESPLRVFSLRGIQMYADEICPWYTIDTYVDCPWVKGNNIQFRPKKKCIVDKTEVRVAKLYPPDKVFGLYPGSFDGKDGKKVSWVSEYKFYEELRDKMSFPVTKVSNKEVFKMVRELRPEDTNECSSLYYQMIEVDKELGI</sequence>
<organism evidence="2">
    <name type="scientific">Ditylum brightwellii</name>
    <dbReference type="NCBI Taxonomy" id="49249"/>
    <lineage>
        <taxon>Eukaryota</taxon>
        <taxon>Sar</taxon>
        <taxon>Stramenopiles</taxon>
        <taxon>Ochrophyta</taxon>
        <taxon>Bacillariophyta</taxon>
        <taxon>Mediophyceae</taxon>
        <taxon>Lithodesmiophycidae</taxon>
        <taxon>Lithodesmiales</taxon>
        <taxon>Lithodesmiaceae</taxon>
        <taxon>Ditylum</taxon>
    </lineage>
</organism>
<protein>
    <submittedName>
        <fullName evidence="2">Uncharacterized protein</fullName>
    </submittedName>
</protein>
<dbReference type="AlphaFoldDB" id="A0A6V2LGA0"/>
<dbReference type="EMBL" id="HBNS01042158">
    <property type="protein sequence ID" value="CAE4641095.1"/>
    <property type="molecule type" value="Transcribed_RNA"/>
</dbReference>
<name>A0A6V2LGA0_9STRA</name>
<evidence type="ECO:0000256" key="1">
    <source>
        <dbReference type="SAM" id="Phobius"/>
    </source>
</evidence>
<keyword evidence="1" id="KW-1133">Transmembrane helix</keyword>
<evidence type="ECO:0000313" key="2">
    <source>
        <dbReference type="EMBL" id="CAE4641095.1"/>
    </source>
</evidence>